<dbReference type="STRING" id="319224.Sputcn32_0823"/>
<name>A4Y3M0_SHEPC</name>
<sequence length="191" mass="20899" precursor="true">MKYITNLSLSVWVVLLGLSAGTLSSNATANDATHHLVGASLGYGAQEFETKNGKYDAGDTVTVDLYYRYMLNEHFGVEAGYLAGSGGVASALVEAFSEIKDLSYQGGRIAAYGEYPLSRGNSLYAKLGAAYTQVSYEMDKQDRDSDDIGFYGAVGWQYRFKSGFGLNLEYQYIPMKELELQGINVGISYKF</sequence>
<feature type="signal peptide" evidence="2">
    <location>
        <begin position="1"/>
        <end position="29"/>
    </location>
</feature>
<evidence type="ECO:0000256" key="1">
    <source>
        <dbReference type="ARBA" id="ARBA00022729"/>
    </source>
</evidence>
<organism evidence="4">
    <name type="scientific">Shewanella putrefaciens (strain CN-32 / ATCC BAA-453)</name>
    <dbReference type="NCBI Taxonomy" id="319224"/>
    <lineage>
        <taxon>Bacteria</taxon>
        <taxon>Pseudomonadati</taxon>
        <taxon>Pseudomonadota</taxon>
        <taxon>Gammaproteobacteria</taxon>
        <taxon>Alteromonadales</taxon>
        <taxon>Shewanellaceae</taxon>
        <taxon>Shewanella</taxon>
    </lineage>
</organism>
<dbReference type="InterPro" id="IPR027385">
    <property type="entry name" value="Beta-barrel_OMP"/>
</dbReference>
<feature type="domain" description="Outer membrane protein beta-barrel" evidence="3">
    <location>
        <begin position="19"/>
        <end position="191"/>
    </location>
</feature>
<dbReference type="Gene3D" id="2.40.160.20">
    <property type="match status" value="1"/>
</dbReference>
<dbReference type="SUPFAM" id="SSF56925">
    <property type="entry name" value="OMPA-like"/>
    <property type="match status" value="1"/>
</dbReference>
<dbReference type="HOGENOM" id="CLU_124465_0_0_6"/>
<keyword evidence="4" id="KW-0812">Transmembrane</keyword>
<dbReference type="KEGG" id="spc:Sputcn32_0823"/>
<dbReference type="Pfam" id="PF13505">
    <property type="entry name" value="OMP_b-brl"/>
    <property type="match status" value="1"/>
</dbReference>
<evidence type="ECO:0000313" key="4">
    <source>
        <dbReference type="EMBL" id="ABP74553.1"/>
    </source>
</evidence>
<protein>
    <submittedName>
        <fullName evidence="4">OmpA domain protein transmembrane region-containing protein</fullName>
    </submittedName>
</protein>
<dbReference type="InterPro" id="IPR011250">
    <property type="entry name" value="OMP/PagP_B-barrel"/>
</dbReference>
<feature type="chain" id="PRO_5002677194" evidence="2">
    <location>
        <begin position="30"/>
        <end position="191"/>
    </location>
</feature>
<accession>A4Y3M0</accession>
<dbReference type="EMBL" id="CP000681">
    <property type="protein sequence ID" value="ABP74553.1"/>
    <property type="molecule type" value="Genomic_DNA"/>
</dbReference>
<dbReference type="eggNOG" id="COG3637">
    <property type="taxonomic scope" value="Bacteria"/>
</dbReference>
<keyword evidence="4" id="KW-0472">Membrane</keyword>
<proteinExistence type="predicted"/>
<evidence type="ECO:0000259" key="3">
    <source>
        <dbReference type="Pfam" id="PF13505"/>
    </source>
</evidence>
<gene>
    <name evidence="4" type="ordered locus">Sputcn32_0823</name>
</gene>
<reference evidence="4" key="1">
    <citation type="submission" date="2007-04" db="EMBL/GenBank/DDBJ databases">
        <title>Complete sequence of Shewanella putrefaciens CN-32.</title>
        <authorList>
            <consortium name="US DOE Joint Genome Institute"/>
            <person name="Copeland A."/>
            <person name="Lucas S."/>
            <person name="Lapidus A."/>
            <person name="Barry K."/>
            <person name="Detter J.C."/>
            <person name="Glavina del Rio T."/>
            <person name="Hammon N."/>
            <person name="Israni S."/>
            <person name="Dalin E."/>
            <person name="Tice H."/>
            <person name="Pitluck S."/>
            <person name="Chain P."/>
            <person name="Malfatti S."/>
            <person name="Shin M."/>
            <person name="Vergez L."/>
            <person name="Schmutz J."/>
            <person name="Larimer F."/>
            <person name="Land M."/>
            <person name="Hauser L."/>
            <person name="Kyrpides N."/>
            <person name="Mikhailova N."/>
            <person name="Romine M.F."/>
            <person name="Fredrickson J."/>
            <person name="Tiedje J."/>
            <person name="Richardson P."/>
        </authorList>
    </citation>
    <scope>NUCLEOTIDE SEQUENCE [LARGE SCALE GENOMIC DNA]</scope>
    <source>
        <strain evidence="4">CN-32</strain>
    </source>
</reference>
<keyword evidence="1 2" id="KW-0732">Signal</keyword>
<evidence type="ECO:0000256" key="2">
    <source>
        <dbReference type="SAM" id="SignalP"/>
    </source>
</evidence>
<dbReference type="AlphaFoldDB" id="A4Y3M0"/>